<feature type="transmembrane region" description="Helical" evidence="7">
    <location>
        <begin position="83"/>
        <end position="104"/>
    </location>
</feature>
<evidence type="ECO:0000256" key="2">
    <source>
        <dbReference type="ARBA" id="ARBA00006464"/>
    </source>
</evidence>
<comment type="subcellular location">
    <subcellularLocation>
        <location evidence="1">Membrane</location>
        <topology evidence="1">Multi-pass membrane protein</topology>
    </subcellularLocation>
</comment>
<keyword evidence="5 7" id="KW-1133">Transmembrane helix</keyword>
<dbReference type="EMBL" id="PFWS01000054">
    <property type="protein sequence ID" value="PJA46776.1"/>
    <property type="molecule type" value="Genomic_DNA"/>
</dbReference>
<organism evidence="9 10">
    <name type="scientific">Candidatus Uhrbacteria bacterium CG_4_9_14_3_um_filter_36_7</name>
    <dbReference type="NCBI Taxonomy" id="1975033"/>
    <lineage>
        <taxon>Bacteria</taxon>
        <taxon>Candidatus Uhriibacteriota</taxon>
    </lineage>
</organism>
<dbReference type="GO" id="GO:0016780">
    <property type="term" value="F:phosphotransferase activity, for other substituted phosphate groups"/>
    <property type="evidence" value="ECO:0007669"/>
    <property type="project" value="TreeGrafter"/>
</dbReference>
<feature type="transmembrane region" description="Helical" evidence="7">
    <location>
        <begin position="273"/>
        <end position="296"/>
    </location>
</feature>
<keyword evidence="3" id="KW-0808">Transferase</keyword>
<dbReference type="InterPro" id="IPR017475">
    <property type="entry name" value="EPS_sugar_tfrase"/>
</dbReference>
<evidence type="ECO:0000256" key="7">
    <source>
        <dbReference type="SAM" id="Phobius"/>
    </source>
</evidence>
<feature type="transmembrane region" description="Helical" evidence="7">
    <location>
        <begin position="50"/>
        <end position="71"/>
    </location>
</feature>
<evidence type="ECO:0000256" key="1">
    <source>
        <dbReference type="ARBA" id="ARBA00004141"/>
    </source>
</evidence>
<dbReference type="InterPro" id="IPR003362">
    <property type="entry name" value="Bact_transf"/>
</dbReference>
<evidence type="ECO:0000256" key="3">
    <source>
        <dbReference type="ARBA" id="ARBA00022679"/>
    </source>
</evidence>
<dbReference type="Pfam" id="PF13727">
    <property type="entry name" value="CoA_binding_3"/>
    <property type="match status" value="1"/>
</dbReference>
<protein>
    <recommendedName>
        <fullName evidence="8">Bacterial sugar transferase domain-containing protein</fullName>
    </recommendedName>
</protein>
<sequence>MKRSELAFTAALVPLDFITLFLAGIAAYQLRFNPFFTEIRPVLFYLPTEIYLRILFPLILLWMVIFSLTHLYSTKRPRLTTELMHIFIACTASMTLVFTILFFSRSVFESRFIVLAAWVCSIVFISIERLLLRGLQRSLLSYGIGTHFLVMIGKNLTAQALKEEFEHKGRLGFRVVEMFDQFDGSTKKKILELKQTKQVEEILLADPKATEEQMMELLLFCDSEHFTCHYAASLLAMTTGKTDISTYAGIPLFEIKKTPLDGWGAIYKRLFDIIISFFLIILTLPLQLIITILLFIEQPGRVLFSRLPNGEKTMRIGQYRIPFHYFKFRSMIKDAHKYRSDKKFIKTFGNERDGSPLFKLKKDPRITKVGKYIRKFSLDELPEFYLVFLGRMSLVGPRPHLPEEVAQYQDHHRRVLNVKPGITGLAQISGRADLQFEDEVRLDIFYIEHWTPWLDLYILLKTPFVVLFRKGAY</sequence>
<proteinExistence type="inferred from homology"/>
<reference evidence="10" key="1">
    <citation type="submission" date="2017-09" db="EMBL/GenBank/DDBJ databases">
        <title>Depth-based differentiation of microbial function through sediment-hosted aquifers and enrichment of novel symbionts in the deep terrestrial subsurface.</title>
        <authorList>
            <person name="Probst A.J."/>
            <person name="Ladd B."/>
            <person name="Jarett J.K."/>
            <person name="Geller-Mcgrath D.E."/>
            <person name="Sieber C.M.K."/>
            <person name="Emerson J.B."/>
            <person name="Anantharaman K."/>
            <person name="Thomas B.C."/>
            <person name="Malmstrom R."/>
            <person name="Stieglmeier M."/>
            <person name="Klingl A."/>
            <person name="Woyke T."/>
            <person name="Ryan C.M."/>
            <person name="Banfield J.F."/>
        </authorList>
    </citation>
    <scope>NUCLEOTIDE SEQUENCE [LARGE SCALE GENOMIC DNA]</scope>
</reference>
<dbReference type="Pfam" id="PF02397">
    <property type="entry name" value="Bac_transf"/>
    <property type="match status" value="1"/>
</dbReference>
<accession>A0A2M7XGB7</accession>
<dbReference type="GO" id="GO:0016020">
    <property type="term" value="C:membrane"/>
    <property type="evidence" value="ECO:0007669"/>
    <property type="project" value="UniProtKB-SubCell"/>
</dbReference>
<feature type="domain" description="Bacterial sugar transferase" evidence="8">
    <location>
        <begin position="268"/>
        <end position="467"/>
    </location>
</feature>
<keyword evidence="4 7" id="KW-0812">Transmembrane</keyword>
<comment type="similarity">
    <text evidence="2">Belongs to the bacterial sugar transferase family.</text>
</comment>
<dbReference type="AlphaFoldDB" id="A0A2M7XGB7"/>
<evidence type="ECO:0000313" key="10">
    <source>
        <dbReference type="Proteomes" id="UP000229749"/>
    </source>
</evidence>
<feature type="transmembrane region" description="Helical" evidence="7">
    <location>
        <begin position="110"/>
        <end position="132"/>
    </location>
</feature>
<comment type="caution">
    <text evidence="9">The sequence shown here is derived from an EMBL/GenBank/DDBJ whole genome shotgun (WGS) entry which is preliminary data.</text>
</comment>
<dbReference type="PANTHER" id="PTHR30576">
    <property type="entry name" value="COLANIC BIOSYNTHESIS UDP-GLUCOSE LIPID CARRIER TRANSFERASE"/>
    <property type="match status" value="1"/>
</dbReference>
<name>A0A2M7XGB7_9BACT</name>
<gene>
    <name evidence="9" type="ORF">CO172_03480</name>
</gene>
<feature type="transmembrane region" description="Helical" evidence="7">
    <location>
        <begin position="7"/>
        <end position="30"/>
    </location>
</feature>
<evidence type="ECO:0000259" key="8">
    <source>
        <dbReference type="Pfam" id="PF02397"/>
    </source>
</evidence>
<evidence type="ECO:0000256" key="5">
    <source>
        <dbReference type="ARBA" id="ARBA00022989"/>
    </source>
</evidence>
<evidence type="ECO:0000313" key="9">
    <source>
        <dbReference type="EMBL" id="PJA46776.1"/>
    </source>
</evidence>
<dbReference type="PANTHER" id="PTHR30576:SF10">
    <property type="entry name" value="SLL5057 PROTEIN"/>
    <property type="match status" value="1"/>
</dbReference>
<keyword evidence="6 7" id="KW-0472">Membrane</keyword>
<evidence type="ECO:0000256" key="6">
    <source>
        <dbReference type="ARBA" id="ARBA00023136"/>
    </source>
</evidence>
<dbReference type="Proteomes" id="UP000229749">
    <property type="component" value="Unassembled WGS sequence"/>
</dbReference>
<dbReference type="NCBIfam" id="TIGR03025">
    <property type="entry name" value="EPS_sugtrans"/>
    <property type="match status" value="1"/>
</dbReference>
<evidence type="ECO:0000256" key="4">
    <source>
        <dbReference type="ARBA" id="ARBA00022692"/>
    </source>
</evidence>